<dbReference type="STRING" id="113540.ENSSFOP00015012411"/>
<evidence type="ECO:0000256" key="3">
    <source>
        <dbReference type="ARBA" id="ARBA00022530"/>
    </source>
</evidence>
<reference evidence="8 9" key="1">
    <citation type="submission" date="2015-08" db="EMBL/GenBank/DDBJ databases">
        <title>The genome of the Asian arowana (Scleropages formosus).</title>
        <authorList>
            <person name="Tan M.H."/>
            <person name="Gan H.M."/>
            <person name="Croft L.J."/>
            <person name="Austin C.M."/>
        </authorList>
    </citation>
    <scope>NUCLEOTIDE SEQUENCE [LARGE SCALE GENOMIC DNA]</scope>
    <source>
        <strain evidence="8">Aro1</strain>
    </source>
</reference>
<feature type="region of interest" description="Disordered" evidence="6">
    <location>
        <begin position="202"/>
        <end position="240"/>
    </location>
</feature>
<dbReference type="EMBL" id="JARO02006232">
    <property type="protein sequence ID" value="KPP65555.1"/>
    <property type="molecule type" value="Genomic_DNA"/>
</dbReference>
<evidence type="ECO:0000256" key="5">
    <source>
        <dbReference type="ARBA" id="ARBA00022889"/>
    </source>
</evidence>
<dbReference type="Pfam" id="PF01391">
    <property type="entry name" value="Collagen"/>
    <property type="match status" value="1"/>
</dbReference>
<gene>
    <name evidence="8" type="ORF">Z043_116019</name>
</gene>
<accession>A0A0P7UCV7</accession>
<protein>
    <submittedName>
        <fullName evidence="8">Collagen alpha-1(VI) chain-like</fullName>
    </submittedName>
</protein>
<dbReference type="PANTHER" id="PTHR24020">
    <property type="entry name" value="COLLAGEN ALPHA"/>
    <property type="match status" value="1"/>
</dbReference>
<name>A0A0P7UCV7_SCLFO</name>
<dbReference type="SMART" id="SM00327">
    <property type="entry name" value="VWA"/>
    <property type="match status" value="1"/>
</dbReference>
<evidence type="ECO:0000313" key="9">
    <source>
        <dbReference type="Proteomes" id="UP000034805"/>
    </source>
</evidence>
<sequence length="443" mass="48266">MDCPVDLFFVLDTSESVALRAKPPEFYIDQIKTFTNRFIDHLTDYRQPCDRELTWNSGALHYSDDVKLVKELTDMRSKKEDLKRAVNAISYIGKGTYTDCAIKEGIAQLFSGGSPHSENKYIVVVTDGHPDNGYKEPCGGLQDAANEARQLGIKVFSIAVSPDQEDNRLLIIATNKDYRQNFTAAGQTMQSNMETINTIINMIPKGGPPGPDGDNGDKGETGRQGVPGEKGDIGDVGRLGDPGPAGYQGMKGVRGHKGYKGDKGQPGIDGVKSDTQACQGAKELQAKMASKDHRAQKEILVQLVAEDQKEAVGRMESLVDLGAAACLDPRVLQEKMDNVVTRGYKERTESQVHVEAEALKESLVNQGPVVSQGGRALQGPTVIRVNQGGLVEWDTGVMKVHKDLREMMVLQEMGLKDALASRVPLVLLDPKETMENQGIPGQM</sequence>
<comment type="caution">
    <text evidence="8">The sequence shown here is derived from an EMBL/GenBank/DDBJ whole genome shotgun (WGS) entry which is preliminary data.</text>
</comment>
<dbReference type="PROSITE" id="PS50234">
    <property type="entry name" value="VWFA"/>
    <property type="match status" value="1"/>
</dbReference>
<dbReference type="SUPFAM" id="SSF53300">
    <property type="entry name" value="vWA-like"/>
    <property type="match status" value="1"/>
</dbReference>
<keyword evidence="2" id="KW-0964">Secreted</keyword>
<dbReference type="InterPro" id="IPR036465">
    <property type="entry name" value="vWFA_dom_sf"/>
</dbReference>
<dbReference type="InterPro" id="IPR050525">
    <property type="entry name" value="ECM_Assembly_Org"/>
</dbReference>
<evidence type="ECO:0000256" key="2">
    <source>
        <dbReference type="ARBA" id="ARBA00022525"/>
    </source>
</evidence>
<keyword evidence="4" id="KW-0677">Repeat</keyword>
<dbReference type="Proteomes" id="UP000034805">
    <property type="component" value="Unassembled WGS sequence"/>
</dbReference>
<dbReference type="Pfam" id="PF00092">
    <property type="entry name" value="VWA"/>
    <property type="match status" value="1"/>
</dbReference>
<dbReference type="GO" id="GO:0007155">
    <property type="term" value="P:cell adhesion"/>
    <property type="evidence" value="ECO:0007669"/>
    <property type="project" value="UniProtKB-KW"/>
</dbReference>
<dbReference type="AlphaFoldDB" id="A0A0P7UCV7"/>
<organism evidence="8 9">
    <name type="scientific">Scleropages formosus</name>
    <name type="common">Asian bonytongue</name>
    <name type="synonym">Osteoglossum formosum</name>
    <dbReference type="NCBI Taxonomy" id="113540"/>
    <lineage>
        <taxon>Eukaryota</taxon>
        <taxon>Metazoa</taxon>
        <taxon>Chordata</taxon>
        <taxon>Craniata</taxon>
        <taxon>Vertebrata</taxon>
        <taxon>Euteleostomi</taxon>
        <taxon>Actinopterygii</taxon>
        <taxon>Neopterygii</taxon>
        <taxon>Teleostei</taxon>
        <taxon>Osteoglossocephala</taxon>
        <taxon>Osteoglossomorpha</taxon>
        <taxon>Osteoglossiformes</taxon>
        <taxon>Osteoglossidae</taxon>
        <taxon>Scleropages</taxon>
    </lineage>
</organism>
<dbReference type="InterPro" id="IPR008160">
    <property type="entry name" value="Collagen"/>
</dbReference>
<evidence type="ECO:0000259" key="7">
    <source>
        <dbReference type="PROSITE" id="PS50234"/>
    </source>
</evidence>
<dbReference type="GO" id="GO:0005581">
    <property type="term" value="C:collagen trimer"/>
    <property type="evidence" value="ECO:0007669"/>
    <property type="project" value="UniProtKB-KW"/>
</dbReference>
<proteinExistence type="predicted"/>
<dbReference type="PANTHER" id="PTHR24020:SF18">
    <property type="entry name" value="COLLAGEN ALPHA-1(VI) CHAIN"/>
    <property type="match status" value="1"/>
</dbReference>
<keyword evidence="8" id="KW-0176">Collagen</keyword>
<dbReference type="InterPro" id="IPR002035">
    <property type="entry name" value="VWF_A"/>
</dbReference>
<dbReference type="FunFam" id="3.40.50.410:FF:000026">
    <property type="entry name" value="Collagen, type VI, alpha 1"/>
    <property type="match status" value="1"/>
</dbReference>
<comment type="subcellular location">
    <subcellularLocation>
        <location evidence="1">Secreted</location>
        <location evidence="1">Extracellular space</location>
        <location evidence="1">Extracellular matrix</location>
    </subcellularLocation>
</comment>
<dbReference type="Gene3D" id="3.40.50.410">
    <property type="entry name" value="von Willebrand factor, type A domain"/>
    <property type="match status" value="1"/>
</dbReference>
<feature type="domain" description="VWFA" evidence="7">
    <location>
        <begin position="6"/>
        <end position="203"/>
    </location>
</feature>
<dbReference type="GO" id="GO:0005615">
    <property type="term" value="C:extracellular space"/>
    <property type="evidence" value="ECO:0007669"/>
    <property type="project" value="TreeGrafter"/>
</dbReference>
<evidence type="ECO:0000256" key="1">
    <source>
        <dbReference type="ARBA" id="ARBA00004498"/>
    </source>
</evidence>
<evidence type="ECO:0000256" key="6">
    <source>
        <dbReference type="SAM" id="MobiDB-lite"/>
    </source>
</evidence>
<evidence type="ECO:0000256" key="4">
    <source>
        <dbReference type="ARBA" id="ARBA00022737"/>
    </source>
</evidence>
<keyword evidence="3" id="KW-0272">Extracellular matrix</keyword>
<evidence type="ECO:0000313" key="8">
    <source>
        <dbReference type="EMBL" id="KPP65555.1"/>
    </source>
</evidence>
<keyword evidence="5" id="KW-0130">Cell adhesion</keyword>